<gene>
    <name evidence="2" type="ORF">DY130_00620</name>
</gene>
<feature type="chain" id="PRO_5040191745" description="Lipoprotein" evidence="1">
    <location>
        <begin position="31"/>
        <end position="131"/>
    </location>
</feature>
<dbReference type="PROSITE" id="PS51257">
    <property type="entry name" value="PROKAR_LIPOPROTEIN"/>
    <property type="match status" value="1"/>
</dbReference>
<dbReference type="AlphaFoldDB" id="A0A9Q8MUN8"/>
<comment type="caution">
    <text evidence="2">The sequence shown here is derived from an EMBL/GenBank/DDBJ whole genome shotgun (WGS) entry which is preliminary data.</text>
</comment>
<protein>
    <recommendedName>
        <fullName evidence="4">Lipoprotein</fullName>
    </recommendedName>
</protein>
<dbReference type="EMBL" id="QUBG01000001">
    <property type="protein sequence ID" value="TPR46049.1"/>
    <property type="molecule type" value="Genomic_DNA"/>
</dbReference>
<sequence length="131" mass="15453">MKIRNFVKYSLITFGMVSIMSACYGPQAHAKYMGHHQTPTEIRGNWYQWDENKMTHMHIYKKSIYINGKKDKNKLDIIKHGKNAYNLYSYQQGDIPIYTLTHKKIHGKRALFTGGGSTIYWTRSKIKHTYF</sequence>
<proteinExistence type="predicted"/>
<reference evidence="2" key="1">
    <citation type="submission" date="2018-08" db="EMBL/GenBank/DDBJ databases">
        <title>Comparative genomics of wild bee and flower associated Lactobacillus reveals potential adaptation to the bee host.</title>
        <authorList>
            <person name="Vuong H.Q."/>
            <person name="Mcfrederick Q.S."/>
        </authorList>
    </citation>
    <scope>NUCLEOTIDE SEQUENCE</scope>
    <source>
        <strain evidence="2">HV_63</strain>
    </source>
</reference>
<evidence type="ECO:0000256" key="1">
    <source>
        <dbReference type="SAM" id="SignalP"/>
    </source>
</evidence>
<keyword evidence="1" id="KW-0732">Signal</keyword>
<accession>A0A9Q8MUN8</accession>
<dbReference type="RefSeq" id="WP_140936136.1">
    <property type="nucleotide sequence ID" value="NZ_QUBF01000001.1"/>
</dbReference>
<evidence type="ECO:0008006" key="4">
    <source>
        <dbReference type="Google" id="ProtNLM"/>
    </source>
</evidence>
<dbReference type="Proteomes" id="UP000784700">
    <property type="component" value="Unassembled WGS sequence"/>
</dbReference>
<organism evidence="2 3">
    <name type="scientific">Apilactobacillus micheneri</name>
    <dbReference type="NCBI Taxonomy" id="1899430"/>
    <lineage>
        <taxon>Bacteria</taxon>
        <taxon>Bacillati</taxon>
        <taxon>Bacillota</taxon>
        <taxon>Bacilli</taxon>
        <taxon>Lactobacillales</taxon>
        <taxon>Lactobacillaceae</taxon>
        <taxon>Apilactobacillus</taxon>
    </lineage>
</organism>
<evidence type="ECO:0000313" key="3">
    <source>
        <dbReference type="Proteomes" id="UP000784700"/>
    </source>
</evidence>
<name>A0A9Q8MUN8_9LACO</name>
<evidence type="ECO:0000313" key="2">
    <source>
        <dbReference type="EMBL" id="TPR46049.1"/>
    </source>
</evidence>
<feature type="signal peptide" evidence="1">
    <location>
        <begin position="1"/>
        <end position="30"/>
    </location>
</feature>